<keyword evidence="5" id="KW-0325">Glycoprotein</keyword>
<feature type="transmembrane region" description="Helical" evidence="11">
    <location>
        <begin position="50"/>
        <end position="68"/>
    </location>
</feature>
<keyword evidence="10" id="KW-0769">Symport</keyword>
<keyword evidence="10" id="KW-0813">Transport</keyword>
<keyword evidence="9" id="KW-1015">Disulfide bond</keyword>
<organism evidence="12 13">
    <name type="scientific">Cotesia typhae</name>
    <dbReference type="NCBI Taxonomy" id="2053667"/>
    <lineage>
        <taxon>Eukaryota</taxon>
        <taxon>Metazoa</taxon>
        <taxon>Ecdysozoa</taxon>
        <taxon>Arthropoda</taxon>
        <taxon>Hexapoda</taxon>
        <taxon>Insecta</taxon>
        <taxon>Pterygota</taxon>
        <taxon>Neoptera</taxon>
        <taxon>Endopterygota</taxon>
        <taxon>Hymenoptera</taxon>
        <taxon>Apocrita</taxon>
        <taxon>Ichneumonoidea</taxon>
        <taxon>Braconidae</taxon>
        <taxon>Microgastrinae</taxon>
        <taxon>Cotesia</taxon>
    </lineage>
</organism>
<keyword evidence="6" id="KW-0739">Sodium transport</keyword>
<dbReference type="PANTHER" id="PTHR11616:SF321">
    <property type="entry name" value="SODIUM-DEPENDENT NUTRIENT AMINO ACID TRANSPORTER 1-RELATED"/>
    <property type="match status" value="1"/>
</dbReference>
<feature type="binding site" evidence="8">
    <location>
        <position position="376"/>
    </location>
    <ligand>
        <name>Na(+)</name>
        <dbReference type="ChEBI" id="CHEBI:29101"/>
        <label>1</label>
    </ligand>
</feature>
<dbReference type="InterPro" id="IPR000175">
    <property type="entry name" value="Na/ntran_symport"/>
</dbReference>
<keyword evidence="11" id="KW-0472">Membrane</keyword>
<evidence type="ECO:0000256" key="7">
    <source>
        <dbReference type="ARBA" id="ARBA00037785"/>
    </source>
</evidence>
<feature type="transmembrane region" description="Helical" evidence="11">
    <location>
        <begin position="298"/>
        <end position="320"/>
    </location>
</feature>
<dbReference type="OrthoDB" id="6581954at2759"/>
<feature type="binding site" evidence="8">
    <location>
        <position position="273"/>
    </location>
    <ligand>
        <name>Na(+)</name>
        <dbReference type="ChEBI" id="CHEBI:29101"/>
        <label>1</label>
    </ligand>
</feature>
<evidence type="ECO:0000256" key="3">
    <source>
        <dbReference type="ARBA" id="ARBA00023053"/>
    </source>
</evidence>
<dbReference type="PROSITE" id="PS00610">
    <property type="entry name" value="NA_NEUROTRAN_SYMP_1"/>
    <property type="match status" value="1"/>
</dbReference>
<evidence type="ECO:0000313" key="12">
    <source>
        <dbReference type="EMBL" id="KAG8040528.1"/>
    </source>
</evidence>
<reference evidence="12" key="2">
    <citation type="submission" date="2021-04" db="EMBL/GenBank/DDBJ databases">
        <title>Genome-wide patterns of bracovirus chromosomal integration into multiple host tissues during parasitism.</title>
        <authorList>
            <person name="Chebbi M.A.C."/>
        </authorList>
    </citation>
    <scope>NUCLEOTIDE SEQUENCE</scope>
    <source>
        <tissue evidence="12">Whole body</tissue>
    </source>
</reference>
<evidence type="ECO:0000256" key="10">
    <source>
        <dbReference type="RuleBase" id="RU003732"/>
    </source>
</evidence>
<evidence type="ECO:0000256" key="2">
    <source>
        <dbReference type="ARBA" id="ARBA00022970"/>
    </source>
</evidence>
<dbReference type="GO" id="GO:0046872">
    <property type="term" value="F:metal ion binding"/>
    <property type="evidence" value="ECO:0007669"/>
    <property type="project" value="UniProtKB-KW"/>
</dbReference>
<dbReference type="CDD" id="cd10324">
    <property type="entry name" value="SLC6sbd"/>
    <property type="match status" value="1"/>
</dbReference>
<sequence>MDSSEASEGKERPTWNNGIEFLMSCIAMSIGLGNIWRFPFTAYENGGGAFLIPYIIVLFLVGKPFYYLEMIMGQFTSRSSVKMWAAVPGFRGVGWAQMFSMLSVGTYYCSLMSVTLVYLFASFSSELPWATCQPDWGNNCVDSQKKEASNITVQPLVNMSNMKSSAELYFTKSVLKEKDNIDDGIGWPDWKLTLCLLASWFCIFGVLVRGVKSSGKAAYFLALFPYVIMIALLVRAVTLEGAVDGIIFFIKPNWAKLFDPSVWYAAVTQCFFSLSVCFGGVVMYSSYNEFNHNIYRDVMVITTLDTFTSLLAGITIFGILGNLAHELGVEDISSVVKGGTGLAFISYPDAIVKFTVLPQLFSFLFFLMLYVLGIGSGIALAGGIISIISDQFPHLKYWKVVVGVCIFGMCVGSVYCTSGGQFILNLVDYYAASFIVFTFAFFEITGIFWVYGLENILDDIEFMIKKRPSIYWRLCWGVITPVLLALIFIYSLIDRKPLEYGHILYPDSVYAIGWSLLAFGVLQLPFWMIYAMMTKRDLGIFKMIASAFKPSDDWGPENPTLYSEWRQFKETLRKKKETRTSSHFKQVIYILFNQEEKLS</sequence>
<keyword evidence="3 8" id="KW-0915">Sodium</keyword>
<evidence type="ECO:0000256" key="9">
    <source>
        <dbReference type="PIRSR" id="PIRSR600175-2"/>
    </source>
</evidence>
<feature type="transmembrane region" description="Helical" evidence="11">
    <location>
        <begin position="220"/>
        <end position="250"/>
    </location>
</feature>
<keyword evidence="2" id="KW-0029">Amino-acid transport</keyword>
<gene>
    <name evidence="12" type="ORF">G9C98_002524</name>
</gene>
<comment type="caution">
    <text evidence="12">The sequence shown here is derived from an EMBL/GenBank/DDBJ whole genome shotgun (WGS) entry which is preliminary data.</text>
</comment>
<feature type="transmembrane region" description="Helical" evidence="11">
    <location>
        <begin position="400"/>
        <end position="423"/>
    </location>
</feature>
<feature type="disulfide bond" evidence="9">
    <location>
        <begin position="132"/>
        <end position="140"/>
    </location>
</feature>
<keyword evidence="8" id="KW-0479">Metal-binding</keyword>
<evidence type="ECO:0000256" key="5">
    <source>
        <dbReference type="ARBA" id="ARBA00023180"/>
    </source>
</evidence>
<dbReference type="PROSITE" id="PS50267">
    <property type="entry name" value="NA_NEUROTRAN_SYMP_3"/>
    <property type="match status" value="1"/>
</dbReference>
<keyword evidence="13" id="KW-1185">Reference proteome</keyword>
<feature type="transmembrane region" description="Helical" evidence="11">
    <location>
        <begin position="99"/>
        <end position="121"/>
    </location>
</feature>
<accession>A0A8J5QTC8</accession>
<dbReference type="PROSITE" id="PS00754">
    <property type="entry name" value="NA_NEUROTRAN_SYMP_2"/>
    <property type="match status" value="1"/>
</dbReference>
<evidence type="ECO:0000256" key="4">
    <source>
        <dbReference type="ARBA" id="ARBA00023065"/>
    </source>
</evidence>
<feature type="transmembrane region" description="Helical" evidence="11">
    <location>
        <begin position="474"/>
        <end position="493"/>
    </location>
</feature>
<feature type="binding site" evidence="8">
    <location>
        <position position="34"/>
    </location>
    <ligand>
        <name>Na(+)</name>
        <dbReference type="ChEBI" id="CHEBI:29101"/>
        <label>1</label>
    </ligand>
</feature>
<dbReference type="GO" id="GO:0005283">
    <property type="term" value="F:amino acid:sodium symporter activity"/>
    <property type="evidence" value="ECO:0007669"/>
    <property type="project" value="TreeGrafter"/>
</dbReference>
<evidence type="ECO:0000313" key="13">
    <source>
        <dbReference type="Proteomes" id="UP000729913"/>
    </source>
</evidence>
<name>A0A8J5QTC8_9HYME</name>
<dbReference type="GO" id="GO:0015179">
    <property type="term" value="F:L-amino acid transmembrane transporter activity"/>
    <property type="evidence" value="ECO:0007669"/>
    <property type="project" value="TreeGrafter"/>
</dbReference>
<comment type="function">
    <text evidence="7">Unusual broad substrate spectrum amino acid:sodium cotransporter that promotes absorption of the D isomers of essential amino acids. Neutral amino acids are the preferred substrates, especially methionine and phenylalanine.</text>
</comment>
<feature type="transmembrane region" description="Helical" evidence="11">
    <location>
        <begin position="190"/>
        <end position="208"/>
    </location>
</feature>
<dbReference type="GO" id="GO:0005886">
    <property type="term" value="C:plasma membrane"/>
    <property type="evidence" value="ECO:0007669"/>
    <property type="project" value="TreeGrafter"/>
</dbReference>
<dbReference type="PANTHER" id="PTHR11616">
    <property type="entry name" value="SODIUM/CHLORIDE DEPENDENT TRANSPORTER"/>
    <property type="match status" value="1"/>
</dbReference>
<feature type="transmembrane region" description="Helical" evidence="11">
    <location>
        <begin position="262"/>
        <end position="286"/>
    </location>
</feature>
<keyword evidence="10 11" id="KW-0812">Transmembrane</keyword>
<keyword evidence="4" id="KW-0406">Ion transport</keyword>
<dbReference type="AlphaFoldDB" id="A0A8J5QTC8"/>
<feature type="binding site" evidence="8">
    <location>
        <position position="372"/>
    </location>
    <ligand>
        <name>Na(+)</name>
        <dbReference type="ChEBI" id="CHEBI:29101"/>
        <label>1</label>
    </ligand>
</feature>
<evidence type="ECO:0000256" key="11">
    <source>
        <dbReference type="SAM" id="Phobius"/>
    </source>
</evidence>
<evidence type="ECO:0000256" key="8">
    <source>
        <dbReference type="PIRSR" id="PIRSR600175-1"/>
    </source>
</evidence>
<dbReference type="GO" id="GO:0089718">
    <property type="term" value="P:amino acid import across plasma membrane"/>
    <property type="evidence" value="ECO:0007669"/>
    <property type="project" value="TreeGrafter"/>
</dbReference>
<feature type="transmembrane region" description="Helical" evidence="11">
    <location>
        <begin position="21"/>
        <end position="38"/>
    </location>
</feature>
<proteinExistence type="inferred from homology"/>
<comment type="similarity">
    <text evidence="1 10">Belongs to the sodium:neurotransmitter symporter (SNF) (TC 2.A.22) family.</text>
</comment>
<feature type="transmembrane region" description="Helical" evidence="11">
    <location>
        <begin position="363"/>
        <end position="388"/>
    </location>
</feature>
<dbReference type="Pfam" id="PF00209">
    <property type="entry name" value="SNF"/>
    <property type="match status" value="1"/>
</dbReference>
<feature type="transmembrane region" description="Helical" evidence="11">
    <location>
        <begin position="429"/>
        <end position="453"/>
    </location>
</feature>
<dbReference type="Proteomes" id="UP000729913">
    <property type="component" value="Unassembled WGS sequence"/>
</dbReference>
<protein>
    <recommendedName>
        <fullName evidence="10">Transporter</fullName>
    </recommendedName>
</protein>
<evidence type="ECO:0000256" key="6">
    <source>
        <dbReference type="ARBA" id="ARBA00023201"/>
    </source>
</evidence>
<evidence type="ECO:0000256" key="1">
    <source>
        <dbReference type="ARBA" id="ARBA00006459"/>
    </source>
</evidence>
<dbReference type="EMBL" id="JAAOIC020000020">
    <property type="protein sequence ID" value="KAG8040528.1"/>
    <property type="molecule type" value="Genomic_DNA"/>
</dbReference>
<reference evidence="12" key="1">
    <citation type="submission" date="2020-03" db="EMBL/GenBank/DDBJ databases">
        <authorList>
            <person name="Chebbi M.A."/>
            <person name="Drezen J.M."/>
        </authorList>
    </citation>
    <scope>NUCLEOTIDE SEQUENCE</scope>
    <source>
        <tissue evidence="12">Whole body</tissue>
    </source>
</reference>
<feature type="transmembrane region" description="Helical" evidence="11">
    <location>
        <begin position="513"/>
        <end position="533"/>
    </location>
</feature>
<keyword evidence="11" id="KW-1133">Transmembrane helix</keyword>